<feature type="region of interest" description="Disordered" evidence="1">
    <location>
        <begin position="48"/>
        <end position="97"/>
    </location>
</feature>
<sequence length="119" mass="13091">MTPALCQSDLSQRGSVPALGPTSHRQLSRTRATKTERGGYVVRQIHGVRRKPERPRRSEVGTSYVKSMECEGSQSDIPERGGDPAVKLERPTKAGSRTHAQDLYLVNFSCFAGPSQTCF</sequence>
<name>A0A8S9S4J6_BRACR</name>
<dbReference type="AlphaFoldDB" id="A0A8S9S4J6"/>
<organism evidence="2 3">
    <name type="scientific">Brassica cretica</name>
    <name type="common">Mustard</name>
    <dbReference type="NCBI Taxonomy" id="69181"/>
    <lineage>
        <taxon>Eukaryota</taxon>
        <taxon>Viridiplantae</taxon>
        <taxon>Streptophyta</taxon>
        <taxon>Embryophyta</taxon>
        <taxon>Tracheophyta</taxon>
        <taxon>Spermatophyta</taxon>
        <taxon>Magnoliopsida</taxon>
        <taxon>eudicotyledons</taxon>
        <taxon>Gunneridae</taxon>
        <taxon>Pentapetalae</taxon>
        <taxon>rosids</taxon>
        <taxon>malvids</taxon>
        <taxon>Brassicales</taxon>
        <taxon>Brassicaceae</taxon>
        <taxon>Brassiceae</taxon>
        <taxon>Brassica</taxon>
    </lineage>
</organism>
<comment type="caution">
    <text evidence="2">The sequence shown here is derived from an EMBL/GenBank/DDBJ whole genome shotgun (WGS) entry which is preliminary data.</text>
</comment>
<proteinExistence type="predicted"/>
<evidence type="ECO:0000313" key="3">
    <source>
        <dbReference type="Proteomes" id="UP000712600"/>
    </source>
</evidence>
<reference evidence="2" key="1">
    <citation type="submission" date="2019-12" db="EMBL/GenBank/DDBJ databases">
        <title>Genome sequencing and annotation of Brassica cretica.</title>
        <authorList>
            <person name="Studholme D.J."/>
            <person name="Sarris P."/>
        </authorList>
    </citation>
    <scope>NUCLEOTIDE SEQUENCE</scope>
    <source>
        <strain evidence="2">PFS-109/04</strain>
        <tissue evidence="2">Leaf</tissue>
    </source>
</reference>
<protein>
    <submittedName>
        <fullName evidence="2">Uncharacterized protein</fullName>
    </submittedName>
</protein>
<feature type="region of interest" description="Disordered" evidence="1">
    <location>
        <begin position="1"/>
        <end position="36"/>
    </location>
</feature>
<evidence type="ECO:0000256" key="1">
    <source>
        <dbReference type="SAM" id="MobiDB-lite"/>
    </source>
</evidence>
<dbReference type="EMBL" id="QGKX02000088">
    <property type="protein sequence ID" value="KAF3588107.1"/>
    <property type="molecule type" value="Genomic_DNA"/>
</dbReference>
<feature type="compositionally biased region" description="Basic and acidic residues" evidence="1">
    <location>
        <begin position="77"/>
        <end position="92"/>
    </location>
</feature>
<dbReference type="Proteomes" id="UP000712600">
    <property type="component" value="Unassembled WGS sequence"/>
</dbReference>
<accession>A0A8S9S4J6</accession>
<evidence type="ECO:0000313" key="2">
    <source>
        <dbReference type="EMBL" id="KAF3588107.1"/>
    </source>
</evidence>
<gene>
    <name evidence="2" type="ORF">F2Q69_00030929</name>
</gene>